<dbReference type="RefSeq" id="XP_068360203.1">
    <property type="nucleotide sequence ID" value="XM_068492390.1"/>
</dbReference>
<dbReference type="EMBL" id="MLAK01000705">
    <property type="protein sequence ID" value="OHT07067.1"/>
    <property type="molecule type" value="Genomic_DNA"/>
</dbReference>
<evidence type="ECO:0000313" key="2">
    <source>
        <dbReference type="EMBL" id="OHT07067.1"/>
    </source>
</evidence>
<proteinExistence type="predicted"/>
<accession>A0A1J4K789</accession>
<feature type="coiled-coil region" evidence="1">
    <location>
        <begin position="391"/>
        <end position="437"/>
    </location>
</feature>
<reference evidence="2" key="1">
    <citation type="submission" date="2016-10" db="EMBL/GenBank/DDBJ databases">
        <authorList>
            <person name="Benchimol M."/>
            <person name="Almeida L.G."/>
            <person name="Vasconcelos A.T."/>
            <person name="Perreira-Neves A."/>
            <person name="Rosa I.A."/>
            <person name="Tasca T."/>
            <person name="Bogo M.R."/>
            <person name="de Souza W."/>
        </authorList>
    </citation>
    <scope>NUCLEOTIDE SEQUENCE [LARGE SCALE GENOMIC DNA]</scope>
    <source>
        <strain evidence="2">K</strain>
    </source>
</reference>
<dbReference type="AlphaFoldDB" id="A0A1J4K789"/>
<dbReference type="Proteomes" id="UP000179807">
    <property type="component" value="Unassembled WGS sequence"/>
</dbReference>
<evidence type="ECO:0000313" key="3">
    <source>
        <dbReference type="Proteomes" id="UP000179807"/>
    </source>
</evidence>
<keyword evidence="1" id="KW-0175">Coiled coil</keyword>
<dbReference type="GeneID" id="94827094"/>
<comment type="caution">
    <text evidence="2">The sequence shown here is derived from an EMBL/GenBank/DDBJ whole genome shotgun (WGS) entry which is preliminary data.</text>
</comment>
<evidence type="ECO:0000256" key="1">
    <source>
        <dbReference type="SAM" id="Coils"/>
    </source>
</evidence>
<name>A0A1J4K789_9EUKA</name>
<sequence>MNTNVKKVLNSFDADKITSTFWRNFQKFILLQKKVELENDDFRILSDIIKNIHCYPEKLDYIANFLKSVTSPIPADLGYIIGNSINQILNNHEKQAYSEAKICDYFKSITYLSTNFPNIKNIIMESTISTFSEVLLNLTNFGNSFIQELFQLEVTLLLKCQESKKIIHHYITSFHFTSLFKEIINSHNSLTQMIVIEWMWRAKNCFSTNEIDFTKIFGEEFIQLDSMNFRQNLHQFVRELNKNNEFIKHIEFSNLKYCHKNVSVGGWIDLQQDNITIWFFHKNQRIPDVLVLNNNQISNLHIHPNKNIIEFFYSSRIVFFEELFALPNNSPRISFEFTCIFHISDIQSFLKLIQRKKNPIMKDSQMEEGDLICSEFYSHLPNRIYAGMNSVFDLENSLKEIENDLTKMIDDAESKIIDELNTTIKTLNQNMQILESIQERNKIVIFETLNTGNESISEVKIIKQETKYYFSKKEKTIEKQHSIFRNIIIHKKKQFLKETHRIFSNNVLVTLSKDAINLRNHTKALRTESET</sequence>
<dbReference type="VEuPathDB" id="TrichDB:TRFO_05261"/>
<protein>
    <submittedName>
        <fullName evidence="2">Uncharacterized protein</fullName>
    </submittedName>
</protein>
<organism evidence="2 3">
    <name type="scientific">Tritrichomonas foetus</name>
    <dbReference type="NCBI Taxonomy" id="1144522"/>
    <lineage>
        <taxon>Eukaryota</taxon>
        <taxon>Metamonada</taxon>
        <taxon>Parabasalia</taxon>
        <taxon>Tritrichomonadida</taxon>
        <taxon>Tritrichomonadidae</taxon>
        <taxon>Tritrichomonas</taxon>
    </lineage>
</organism>
<gene>
    <name evidence="2" type="ORF">TRFO_05261</name>
</gene>
<keyword evidence="3" id="KW-1185">Reference proteome</keyword>